<feature type="compositionally biased region" description="Basic residues" evidence="1">
    <location>
        <begin position="1"/>
        <end position="10"/>
    </location>
</feature>
<dbReference type="Proteomes" id="UP000193061">
    <property type="component" value="Unassembled WGS sequence"/>
</dbReference>
<accession>A0A1X6Y9C4</accession>
<feature type="region of interest" description="Disordered" evidence="1">
    <location>
        <begin position="1"/>
        <end position="39"/>
    </location>
</feature>
<dbReference type="AlphaFoldDB" id="A0A1X6Y9C4"/>
<evidence type="ECO:0000256" key="1">
    <source>
        <dbReference type="SAM" id="MobiDB-lite"/>
    </source>
</evidence>
<proteinExistence type="predicted"/>
<evidence type="ECO:0000313" key="3">
    <source>
        <dbReference type="Proteomes" id="UP000193061"/>
    </source>
</evidence>
<name>A0A1X6Y9C4_9RHOB</name>
<dbReference type="EMBL" id="FWFX01000001">
    <property type="protein sequence ID" value="SLN14188.1"/>
    <property type="molecule type" value="Genomic_DNA"/>
</dbReference>
<evidence type="ECO:0000313" key="2">
    <source>
        <dbReference type="EMBL" id="SLN14188.1"/>
    </source>
</evidence>
<keyword evidence="3" id="KW-1185">Reference proteome</keyword>
<gene>
    <name evidence="2" type="ORF">ROA7450_00254</name>
</gene>
<protein>
    <submittedName>
        <fullName evidence="2">Uncharacterized protein</fullName>
    </submittedName>
</protein>
<reference evidence="2 3" key="1">
    <citation type="submission" date="2017-03" db="EMBL/GenBank/DDBJ databases">
        <authorList>
            <person name="Afonso C.L."/>
            <person name="Miller P.J."/>
            <person name="Scott M.A."/>
            <person name="Spackman E."/>
            <person name="Goraichik I."/>
            <person name="Dimitrov K.M."/>
            <person name="Suarez D.L."/>
            <person name="Swayne D.E."/>
        </authorList>
    </citation>
    <scope>NUCLEOTIDE SEQUENCE [LARGE SCALE GENOMIC DNA]</scope>
    <source>
        <strain evidence="2 3">CECT 7450</strain>
    </source>
</reference>
<organism evidence="2 3">
    <name type="scientific">Roseovarius albus</name>
    <dbReference type="NCBI Taxonomy" id="1247867"/>
    <lineage>
        <taxon>Bacteria</taxon>
        <taxon>Pseudomonadati</taxon>
        <taxon>Pseudomonadota</taxon>
        <taxon>Alphaproteobacteria</taxon>
        <taxon>Rhodobacterales</taxon>
        <taxon>Roseobacteraceae</taxon>
        <taxon>Roseovarius</taxon>
    </lineage>
</organism>
<sequence length="39" mass="4517">MKRNSSRSKHSFGETTRHVMTRMTGLPTITPSKRDGWIQ</sequence>